<reference evidence="1" key="2">
    <citation type="submission" date="2012-12" db="EMBL/GenBank/DDBJ databases">
        <authorList>
            <consortium name="WormBase Consortium"/>
            <person name="Ghedin E."/>
            <person name="Paulini M."/>
        </authorList>
    </citation>
    <scope>NUCLEOTIDE SEQUENCE</scope>
    <source>
        <strain evidence="1">FR3</strain>
    </source>
</reference>
<gene>
    <name evidence="1" type="primary">Bm14495</name>
    <name evidence="1" type="ORF">BM_Bm14495</name>
</gene>
<accession>A0A1I9G695</accession>
<protein>
    <submittedName>
        <fullName evidence="1">Bm14495</fullName>
    </submittedName>
</protein>
<name>A0A1I9G695_BRUMA</name>
<sequence length="82" mass="9311">MTYIPWCCRWHSKGAGRVSGVSRLHRGDDLCVAQIKEISRESTMAVILQSGPTKNITQICCGRIDITDFNIKSRIRRSPYDI</sequence>
<dbReference type="EMBL" id="LN857024">
    <property type="protein sequence ID" value="CDQ03012.1"/>
    <property type="molecule type" value="Genomic_DNA"/>
</dbReference>
<proteinExistence type="predicted"/>
<dbReference type="AlphaFoldDB" id="A0A1I9G695"/>
<organism evidence="1">
    <name type="scientific">Brugia malayi</name>
    <name type="common">Filarial nematode worm</name>
    <dbReference type="NCBI Taxonomy" id="6279"/>
    <lineage>
        <taxon>Eukaryota</taxon>
        <taxon>Metazoa</taxon>
        <taxon>Ecdysozoa</taxon>
        <taxon>Nematoda</taxon>
        <taxon>Chromadorea</taxon>
        <taxon>Rhabditida</taxon>
        <taxon>Spirurina</taxon>
        <taxon>Spiruromorpha</taxon>
        <taxon>Filarioidea</taxon>
        <taxon>Onchocercidae</taxon>
        <taxon>Brugia</taxon>
    </lineage>
</organism>
<reference evidence="1" key="1">
    <citation type="journal article" date="2007" name="Science">
        <title>Draft genome of the filarial nematode parasite Brugia malayi.</title>
        <authorList>
            <person name="Ghedin E."/>
            <person name="Wang S."/>
            <person name="Spiro D."/>
            <person name="Caler E."/>
            <person name="Zhao Q."/>
            <person name="Crabtree J."/>
            <person name="Allen J.E."/>
            <person name="Delcher A.L."/>
            <person name="Guiliano D.B."/>
            <person name="Miranda-Saavedra D."/>
            <person name="Angiuoli S.V."/>
            <person name="Creasy T."/>
            <person name="Amedeo P."/>
            <person name="Haas B."/>
            <person name="El-Sayed N.M."/>
            <person name="Wortman J.R."/>
            <person name="Feldblyum T."/>
            <person name="Tallon L."/>
            <person name="Schatz M."/>
            <person name="Shumway M."/>
            <person name="Koo H."/>
            <person name="Salzberg S.L."/>
            <person name="Schobel S."/>
            <person name="Pertea M."/>
            <person name="Pop M."/>
            <person name="White O."/>
            <person name="Barton G.J."/>
            <person name="Carlow C.K."/>
            <person name="Crawford M.J."/>
            <person name="Daub J."/>
            <person name="Dimmic M.W."/>
            <person name="Estes C.F."/>
            <person name="Foster J.M."/>
            <person name="Ganatra M."/>
            <person name="Gregory W.F."/>
            <person name="Johnson N.M."/>
            <person name="Jin J."/>
            <person name="Komuniecki R."/>
            <person name="Korf I."/>
            <person name="Kumar S."/>
            <person name="Laney S."/>
            <person name="Li B.W."/>
            <person name="Li W."/>
            <person name="Lindblom T.H."/>
            <person name="Lustigman S."/>
            <person name="Ma D."/>
            <person name="Maina C.V."/>
            <person name="Martin D.M."/>
            <person name="McCarter J.P."/>
            <person name="McReynolds L."/>
            <person name="Mitreva M."/>
            <person name="Nutman T.B."/>
            <person name="Parkinson J."/>
            <person name="Peregrin-Alvarez J.M."/>
            <person name="Poole C."/>
            <person name="Ren Q."/>
            <person name="Saunders L."/>
            <person name="Sluder A.E."/>
            <person name="Smith K."/>
            <person name="Stanke M."/>
            <person name="Unnasch T.R."/>
            <person name="Ware J."/>
            <person name="Wei A.D."/>
            <person name="Weil G."/>
            <person name="Williams D.J."/>
            <person name="Zhang Y."/>
            <person name="Williams S.A."/>
            <person name="Fraser-Liggett C."/>
            <person name="Slatko B."/>
            <person name="Blaxter M.L."/>
            <person name="Scott A.L."/>
        </authorList>
    </citation>
    <scope>NUCLEOTIDE SEQUENCE</scope>
    <source>
        <strain evidence="1">FR3</strain>
    </source>
</reference>
<evidence type="ECO:0000313" key="1">
    <source>
        <dbReference type="EMBL" id="CDQ03012.1"/>
    </source>
</evidence>